<dbReference type="Proteomes" id="UP001151760">
    <property type="component" value="Unassembled WGS sequence"/>
</dbReference>
<evidence type="ECO:0000256" key="1">
    <source>
        <dbReference type="SAM" id="MobiDB-lite"/>
    </source>
</evidence>
<feature type="compositionally biased region" description="Low complexity" evidence="1">
    <location>
        <begin position="8"/>
        <end position="18"/>
    </location>
</feature>
<reference evidence="2" key="2">
    <citation type="submission" date="2022-01" db="EMBL/GenBank/DDBJ databases">
        <authorList>
            <person name="Yamashiro T."/>
            <person name="Shiraishi A."/>
            <person name="Satake H."/>
            <person name="Nakayama K."/>
        </authorList>
    </citation>
    <scope>NUCLEOTIDE SEQUENCE</scope>
</reference>
<keyword evidence="3" id="KW-1185">Reference proteome</keyword>
<feature type="compositionally biased region" description="Polar residues" evidence="1">
    <location>
        <begin position="29"/>
        <end position="54"/>
    </location>
</feature>
<reference evidence="2" key="1">
    <citation type="journal article" date="2022" name="Int. J. Mol. Sci.">
        <title>Draft Genome of Tanacetum Coccineum: Genomic Comparison of Closely Related Tanacetum-Family Plants.</title>
        <authorList>
            <person name="Yamashiro T."/>
            <person name="Shiraishi A."/>
            <person name="Nakayama K."/>
            <person name="Satake H."/>
        </authorList>
    </citation>
    <scope>NUCLEOTIDE SEQUENCE</scope>
</reference>
<evidence type="ECO:0000313" key="3">
    <source>
        <dbReference type="Proteomes" id="UP001151760"/>
    </source>
</evidence>
<evidence type="ECO:0000313" key="2">
    <source>
        <dbReference type="EMBL" id="GJS50280.1"/>
    </source>
</evidence>
<organism evidence="2 3">
    <name type="scientific">Tanacetum coccineum</name>
    <dbReference type="NCBI Taxonomy" id="301880"/>
    <lineage>
        <taxon>Eukaryota</taxon>
        <taxon>Viridiplantae</taxon>
        <taxon>Streptophyta</taxon>
        <taxon>Embryophyta</taxon>
        <taxon>Tracheophyta</taxon>
        <taxon>Spermatophyta</taxon>
        <taxon>Magnoliopsida</taxon>
        <taxon>eudicotyledons</taxon>
        <taxon>Gunneridae</taxon>
        <taxon>Pentapetalae</taxon>
        <taxon>asterids</taxon>
        <taxon>campanulids</taxon>
        <taxon>Asterales</taxon>
        <taxon>Asteraceae</taxon>
        <taxon>Asteroideae</taxon>
        <taxon>Anthemideae</taxon>
        <taxon>Anthemidinae</taxon>
        <taxon>Tanacetum</taxon>
    </lineage>
</organism>
<name>A0ABQ4WBM9_9ASTR</name>
<gene>
    <name evidence="2" type="ORF">Tco_0600401</name>
</gene>
<sequence>MFDEHFNPPKSVVSPVPKADAPRPADPTGTPSSTSIDQDAPSATTLPTQETQSPVIFEGVKEQLQLA</sequence>
<dbReference type="EMBL" id="BQNB010008504">
    <property type="protein sequence ID" value="GJS50280.1"/>
    <property type="molecule type" value="Genomic_DNA"/>
</dbReference>
<comment type="caution">
    <text evidence="2">The sequence shown here is derived from an EMBL/GenBank/DDBJ whole genome shotgun (WGS) entry which is preliminary data.</text>
</comment>
<protein>
    <submittedName>
        <fullName evidence="2">Uncharacterized protein</fullName>
    </submittedName>
</protein>
<proteinExistence type="predicted"/>
<accession>A0ABQ4WBM9</accession>
<feature type="region of interest" description="Disordered" evidence="1">
    <location>
        <begin position="1"/>
        <end position="55"/>
    </location>
</feature>